<reference evidence="1" key="1">
    <citation type="submission" date="2020-08" db="EMBL/GenBank/DDBJ databases">
        <title>Multicomponent nature underlies the extraordinary mechanical properties of spider dragline silk.</title>
        <authorList>
            <person name="Kono N."/>
            <person name="Nakamura H."/>
            <person name="Mori M."/>
            <person name="Yoshida Y."/>
            <person name="Ohtoshi R."/>
            <person name="Malay A.D."/>
            <person name="Moran D.A.P."/>
            <person name="Tomita M."/>
            <person name="Numata K."/>
            <person name="Arakawa K."/>
        </authorList>
    </citation>
    <scope>NUCLEOTIDE SEQUENCE</scope>
</reference>
<protein>
    <submittedName>
        <fullName evidence="1">Uncharacterized protein</fullName>
    </submittedName>
</protein>
<comment type="caution">
    <text evidence="1">The sequence shown here is derived from an EMBL/GenBank/DDBJ whole genome shotgun (WGS) entry which is preliminary data.</text>
</comment>
<evidence type="ECO:0000313" key="1">
    <source>
        <dbReference type="EMBL" id="GFX89303.1"/>
    </source>
</evidence>
<gene>
    <name evidence="1" type="ORF">TNCV_1340021</name>
</gene>
<proteinExistence type="predicted"/>
<accession>A0A8X6R6H1</accession>
<keyword evidence="2" id="KW-1185">Reference proteome</keyword>
<dbReference type="AlphaFoldDB" id="A0A8X6R6H1"/>
<name>A0A8X6R6H1_TRICX</name>
<sequence length="161" mass="18583">MGGQKFRPFFPMPVRKLKETSVQCAFVFSRIWDDSASEEIELTMCAQENSRHMRWMDKRSMGGVSEASLSDRLASQQYLSLRIKTDFESRRFRISNRMEDIEPALARNSLDMACFGCRIRHVGPALGLHYPQISHHGFFFPTRTSQEIGVLRSSDNTNRLC</sequence>
<evidence type="ECO:0000313" key="2">
    <source>
        <dbReference type="Proteomes" id="UP000887159"/>
    </source>
</evidence>
<organism evidence="1 2">
    <name type="scientific">Trichonephila clavipes</name>
    <name type="common">Golden silk orbweaver</name>
    <name type="synonym">Nephila clavipes</name>
    <dbReference type="NCBI Taxonomy" id="2585209"/>
    <lineage>
        <taxon>Eukaryota</taxon>
        <taxon>Metazoa</taxon>
        <taxon>Ecdysozoa</taxon>
        <taxon>Arthropoda</taxon>
        <taxon>Chelicerata</taxon>
        <taxon>Arachnida</taxon>
        <taxon>Araneae</taxon>
        <taxon>Araneomorphae</taxon>
        <taxon>Entelegynae</taxon>
        <taxon>Araneoidea</taxon>
        <taxon>Nephilidae</taxon>
        <taxon>Trichonephila</taxon>
    </lineage>
</organism>
<dbReference type="EMBL" id="BMAU01021069">
    <property type="protein sequence ID" value="GFX89303.1"/>
    <property type="molecule type" value="Genomic_DNA"/>
</dbReference>
<dbReference type="Proteomes" id="UP000887159">
    <property type="component" value="Unassembled WGS sequence"/>
</dbReference>